<dbReference type="AlphaFoldDB" id="A0A0U1MLA3"/>
<reference evidence="1 2" key="1">
    <citation type="submission" date="2015-04" db="EMBL/GenBank/DDBJ databases">
        <authorList>
            <person name="Syromyatnikov M.Y."/>
            <person name="Popov V.N."/>
        </authorList>
    </citation>
    <scope>NUCLEOTIDE SEQUENCE [LARGE SCALE GENOMIC DNA]</scope>
    <source>
        <strain evidence="1 2">AH1</strain>
    </source>
</reference>
<evidence type="ECO:0000313" key="2">
    <source>
        <dbReference type="Proteomes" id="UP000039437"/>
    </source>
</evidence>
<gene>
    <name evidence="1" type="ORF">BN1321_210029</name>
</gene>
<name>A0A0U1MLA3_STAAU</name>
<sequence length="44" mass="5006">MSTFPMAPQVGLEPTTDRLTADSSTTELLWINLYVFEYQAQILL</sequence>
<dbReference type="Proteomes" id="UP000039437">
    <property type="component" value="Unassembled WGS sequence"/>
</dbReference>
<dbReference type="EMBL" id="CVOQ01000014">
    <property type="protein sequence ID" value="CRI08844.1"/>
    <property type="molecule type" value="Genomic_DNA"/>
</dbReference>
<organism evidence="1 2">
    <name type="scientific">Staphylococcus aureus</name>
    <dbReference type="NCBI Taxonomy" id="1280"/>
    <lineage>
        <taxon>Bacteria</taxon>
        <taxon>Bacillati</taxon>
        <taxon>Bacillota</taxon>
        <taxon>Bacilli</taxon>
        <taxon>Bacillales</taxon>
        <taxon>Staphylococcaceae</taxon>
        <taxon>Staphylococcus</taxon>
    </lineage>
</organism>
<accession>A0A0U1MLA3</accession>
<evidence type="ECO:0000313" key="1">
    <source>
        <dbReference type="EMBL" id="CRI08844.1"/>
    </source>
</evidence>
<protein>
    <submittedName>
        <fullName evidence="1">Uncharacterized protein</fullName>
    </submittedName>
</protein>
<proteinExistence type="predicted"/>